<dbReference type="PANTHER" id="PTHR46797:SF1">
    <property type="entry name" value="METHYLPHOSPHONATE SYNTHASE"/>
    <property type="match status" value="1"/>
</dbReference>
<organism evidence="3 4">
    <name type="scientific">Terrimonas ginsenosidimutans</name>
    <dbReference type="NCBI Taxonomy" id="2908004"/>
    <lineage>
        <taxon>Bacteria</taxon>
        <taxon>Pseudomonadati</taxon>
        <taxon>Bacteroidota</taxon>
        <taxon>Chitinophagia</taxon>
        <taxon>Chitinophagales</taxon>
        <taxon>Chitinophagaceae</taxon>
        <taxon>Terrimonas</taxon>
    </lineage>
</organism>
<dbReference type="SUPFAM" id="SSF47413">
    <property type="entry name" value="lambda repressor-like DNA-binding domains"/>
    <property type="match status" value="1"/>
</dbReference>
<dbReference type="Pfam" id="PF13560">
    <property type="entry name" value="HTH_31"/>
    <property type="match status" value="1"/>
</dbReference>
<keyword evidence="4" id="KW-1185">Reference proteome</keyword>
<dbReference type="EMBL" id="JAKLTR010000028">
    <property type="protein sequence ID" value="MCG2617945.1"/>
    <property type="molecule type" value="Genomic_DNA"/>
</dbReference>
<dbReference type="InterPro" id="IPR010982">
    <property type="entry name" value="Lambda_DNA-bd_dom_sf"/>
</dbReference>
<dbReference type="PANTHER" id="PTHR46797">
    <property type="entry name" value="HTH-TYPE TRANSCRIPTIONAL REGULATOR"/>
    <property type="match status" value="1"/>
</dbReference>
<evidence type="ECO:0000259" key="2">
    <source>
        <dbReference type="PROSITE" id="PS50943"/>
    </source>
</evidence>
<sequence length="82" mass="9247">MSDLTMMPRNNKDQKMLNAFGRKLKQLREERGLSTREFSYAADIAYSQVWTLESGKGDPTLTTLVAIAKALDLQLSELVPKD</sequence>
<dbReference type="Proteomes" id="UP001165367">
    <property type="component" value="Unassembled WGS sequence"/>
</dbReference>
<accession>A0ABS9L045</accession>
<dbReference type="Gene3D" id="1.10.260.40">
    <property type="entry name" value="lambda repressor-like DNA-binding domains"/>
    <property type="match status" value="1"/>
</dbReference>
<dbReference type="SMART" id="SM00530">
    <property type="entry name" value="HTH_XRE"/>
    <property type="match status" value="1"/>
</dbReference>
<proteinExistence type="predicted"/>
<dbReference type="InterPro" id="IPR050807">
    <property type="entry name" value="TransReg_Diox_bact_type"/>
</dbReference>
<reference evidence="3" key="1">
    <citation type="submission" date="2022-01" db="EMBL/GenBank/DDBJ databases">
        <authorList>
            <person name="Jo J.-H."/>
            <person name="Im W.-T."/>
        </authorList>
    </citation>
    <scope>NUCLEOTIDE SEQUENCE</scope>
    <source>
        <strain evidence="3">NA20</strain>
    </source>
</reference>
<dbReference type="PROSITE" id="PS50943">
    <property type="entry name" value="HTH_CROC1"/>
    <property type="match status" value="1"/>
</dbReference>
<name>A0ABS9L045_9BACT</name>
<dbReference type="RefSeq" id="WP_237876920.1">
    <property type="nucleotide sequence ID" value="NZ_JAKLTR010000028.1"/>
</dbReference>
<gene>
    <name evidence="3" type="ORF">LZZ85_26825</name>
</gene>
<dbReference type="InterPro" id="IPR001387">
    <property type="entry name" value="Cro/C1-type_HTH"/>
</dbReference>
<dbReference type="CDD" id="cd00093">
    <property type="entry name" value="HTH_XRE"/>
    <property type="match status" value="1"/>
</dbReference>
<feature type="domain" description="HTH cro/C1-type" evidence="2">
    <location>
        <begin position="24"/>
        <end position="78"/>
    </location>
</feature>
<evidence type="ECO:0000256" key="1">
    <source>
        <dbReference type="ARBA" id="ARBA00023125"/>
    </source>
</evidence>
<evidence type="ECO:0000313" key="4">
    <source>
        <dbReference type="Proteomes" id="UP001165367"/>
    </source>
</evidence>
<protein>
    <submittedName>
        <fullName evidence="3">Helix-turn-helix domain-containing protein</fullName>
    </submittedName>
</protein>
<keyword evidence="1" id="KW-0238">DNA-binding</keyword>
<evidence type="ECO:0000313" key="3">
    <source>
        <dbReference type="EMBL" id="MCG2617945.1"/>
    </source>
</evidence>
<comment type="caution">
    <text evidence="3">The sequence shown here is derived from an EMBL/GenBank/DDBJ whole genome shotgun (WGS) entry which is preliminary data.</text>
</comment>